<dbReference type="STRING" id="2512241.A0A553I1L6"/>
<feature type="region of interest" description="Disordered" evidence="1">
    <location>
        <begin position="150"/>
        <end position="242"/>
    </location>
</feature>
<feature type="region of interest" description="Disordered" evidence="1">
    <location>
        <begin position="796"/>
        <end position="834"/>
    </location>
</feature>
<feature type="compositionally biased region" description="Polar residues" evidence="1">
    <location>
        <begin position="448"/>
        <end position="464"/>
    </location>
</feature>
<dbReference type="EMBL" id="VFLP01000025">
    <property type="protein sequence ID" value="TRX94067.1"/>
    <property type="molecule type" value="Genomic_DNA"/>
</dbReference>
<feature type="region of interest" description="Disordered" evidence="1">
    <location>
        <begin position="366"/>
        <end position="477"/>
    </location>
</feature>
<proteinExistence type="predicted"/>
<gene>
    <name evidence="2" type="ORF">FHL15_005145</name>
</gene>
<feature type="region of interest" description="Disordered" evidence="1">
    <location>
        <begin position="51"/>
        <end position="116"/>
    </location>
</feature>
<keyword evidence="3" id="KW-1185">Reference proteome</keyword>
<name>A0A553I1L6_9PEZI</name>
<dbReference type="OrthoDB" id="5245577at2759"/>
<accession>A0A553I1L6</accession>
<feature type="compositionally biased region" description="Basic and acidic residues" evidence="1">
    <location>
        <begin position="224"/>
        <end position="239"/>
    </location>
</feature>
<evidence type="ECO:0000313" key="2">
    <source>
        <dbReference type="EMBL" id="TRX94067.1"/>
    </source>
</evidence>
<dbReference type="Proteomes" id="UP000319160">
    <property type="component" value="Unassembled WGS sequence"/>
</dbReference>
<dbReference type="AlphaFoldDB" id="A0A553I1L6"/>
<feature type="region of interest" description="Disordered" evidence="1">
    <location>
        <begin position="691"/>
        <end position="763"/>
    </location>
</feature>
<protein>
    <submittedName>
        <fullName evidence="2">Uncharacterized protein</fullName>
    </submittedName>
</protein>
<comment type="caution">
    <text evidence="2">The sequence shown here is derived from an EMBL/GenBank/DDBJ whole genome shotgun (WGS) entry which is preliminary data.</text>
</comment>
<feature type="compositionally biased region" description="Basic and acidic residues" evidence="1">
    <location>
        <begin position="367"/>
        <end position="391"/>
    </location>
</feature>
<feature type="region of interest" description="Disordered" evidence="1">
    <location>
        <begin position="593"/>
        <end position="616"/>
    </location>
</feature>
<sequence length="857" mass="96327">MDVATLIPQIQDTLSEISITINELSTTAQNDELDQLEQERERLLAELQASFERERQESEAKRQRKLEEIKQKRKQEDEDRIARRRQEDQELEKTNIDEDTQRQEEYDNEAVSIEDETWKNMDEIEEVARKIIQDGKKRLRDLDEKRRELNHRFDEQLKQSIHTAPLRNRERKKKGHDGIQKNGIVGDPPIIPQIADANPETSNKPDAPSKPQPPSATDSPTKSLEAKKDGELPFQERSDGPSQVAKNFAKNLPVSFAEALKRGVSNGSKDIPKLGKTSFNRTVQTSVTNDSEHGNEMATTGARIIPTVLMSMEDVTAQDSGVMTPAETKRITREHKLTQNTELFSDIHSQLGTTNTNNMVAVIPQENRLDHRTEDTKEHEPRSNANLERRTPTQQTSDQLDTPIIHNVETRQQSKSDAMSEGSEVSQCGHGNGYTPNDLLKEEGVTVDSESTFQSSRLSTTSPKRNSRRYGKETYNQVELEQPATPDLLEQDHSGDVTDFSHTLEYLRNSSQSSQVPVEPILIAPQIKMLGDLTVPPGKIVSDLTPEPGSFVTFDENEHMTASSLPIVRNRAREEFAAPLPVENETVHGQEQLFDDDKSSSGPSEPHTSDGHSDLSPVILIEESLPTLQEPLFKDVLDDQGSAPLINGSGSWAILADKADQHFSKYPSSKIPSVQEIEYFDQLDTKIRAGSTASRNDDYSSLRPRVNTGEQSTCQDLTPITPASPRHDIPCMRDHDQSHANRPSRSTDSPNDQASNYSPPAPVNMLHIRPLSGVVSPDPCPTVYDVTSVDPTKMKNKVRSDSIEPHRKRLRQRGRSREQSFESPERALNPRELMFQGSEGDVDIRSAWFKRSKRGLD</sequence>
<feature type="compositionally biased region" description="Acidic residues" evidence="1">
    <location>
        <begin position="106"/>
        <end position="115"/>
    </location>
</feature>
<evidence type="ECO:0000313" key="3">
    <source>
        <dbReference type="Proteomes" id="UP000319160"/>
    </source>
</evidence>
<feature type="compositionally biased region" description="Basic and acidic residues" evidence="1">
    <location>
        <begin position="725"/>
        <end position="739"/>
    </location>
</feature>
<organism evidence="2 3">
    <name type="scientific">Xylaria flabelliformis</name>
    <dbReference type="NCBI Taxonomy" id="2512241"/>
    <lineage>
        <taxon>Eukaryota</taxon>
        <taxon>Fungi</taxon>
        <taxon>Dikarya</taxon>
        <taxon>Ascomycota</taxon>
        <taxon>Pezizomycotina</taxon>
        <taxon>Sordariomycetes</taxon>
        <taxon>Xylariomycetidae</taxon>
        <taxon>Xylariales</taxon>
        <taxon>Xylariaceae</taxon>
        <taxon>Xylaria</taxon>
    </lineage>
</organism>
<reference evidence="3" key="1">
    <citation type="submission" date="2019-06" db="EMBL/GenBank/DDBJ databases">
        <title>Draft genome sequence of the griseofulvin-producing fungus Xylaria cubensis strain G536.</title>
        <authorList>
            <person name="Mead M.E."/>
            <person name="Raja H.A."/>
            <person name="Steenwyk J.L."/>
            <person name="Knowles S.L."/>
            <person name="Oberlies N.H."/>
            <person name="Rokas A."/>
        </authorList>
    </citation>
    <scope>NUCLEOTIDE SEQUENCE [LARGE SCALE GENOMIC DNA]</scope>
    <source>
        <strain evidence="3">G536</strain>
    </source>
</reference>
<evidence type="ECO:0000256" key="1">
    <source>
        <dbReference type="SAM" id="MobiDB-lite"/>
    </source>
</evidence>
<feature type="compositionally biased region" description="Basic and acidic residues" evidence="1">
    <location>
        <begin position="51"/>
        <end position="105"/>
    </location>
</feature>
<feature type="compositionally biased region" description="Basic and acidic residues" evidence="1">
    <location>
        <begin position="815"/>
        <end position="829"/>
    </location>
</feature>
<feature type="compositionally biased region" description="Polar residues" evidence="1">
    <location>
        <begin position="708"/>
        <end position="718"/>
    </location>
</feature>
<feature type="compositionally biased region" description="Polar residues" evidence="1">
    <location>
        <begin position="740"/>
        <end position="758"/>
    </location>
</feature>